<feature type="transmembrane region" description="Helical" evidence="5">
    <location>
        <begin position="27"/>
        <end position="50"/>
    </location>
</feature>
<evidence type="ECO:0000259" key="6">
    <source>
        <dbReference type="Pfam" id="PF04138"/>
    </source>
</evidence>
<feature type="domain" description="GtrA/DPMS transmembrane" evidence="6">
    <location>
        <begin position="26"/>
        <end position="153"/>
    </location>
</feature>
<name>A0A7X8SNV9_9BACT</name>
<dbReference type="InterPro" id="IPR007267">
    <property type="entry name" value="GtrA_DPMS_TM"/>
</dbReference>
<dbReference type="Proteomes" id="UP000585050">
    <property type="component" value="Unassembled WGS sequence"/>
</dbReference>
<dbReference type="RefSeq" id="WP_168884384.1">
    <property type="nucleotide sequence ID" value="NZ_JABAIL010000007.1"/>
</dbReference>
<dbReference type="GO" id="GO:0000271">
    <property type="term" value="P:polysaccharide biosynthetic process"/>
    <property type="evidence" value="ECO:0007669"/>
    <property type="project" value="InterPro"/>
</dbReference>
<evidence type="ECO:0000313" key="7">
    <source>
        <dbReference type="EMBL" id="NLR93674.1"/>
    </source>
</evidence>
<evidence type="ECO:0000256" key="2">
    <source>
        <dbReference type="ARBA" id="ARBA00022692"/>
    </source>
</evidence>
<comment type="subcellular location">
    <subcellularLocation>
        <location evidence="1">Membrane</location>
        <topology evidence="1">Multi-pass membrane protein</topology>
    </subcellularLocation>
</comment>
<evidence type="ECO:0000256" key="5">
    <source>
        <dbReference type="SAM" id="Phobius"/>
    </source>
</evidence>
<feature type="transmembrane region" description="Helical" evidence="5">
    <location>
        <begin position="62"/>
        <end position="83"/>
    </location>
</feature>
<sequence length="160" mass="18694">MREKFIQLIDLFYFIFKPFMPLKTYRYAVCGGGNLVLDIVLYFLVFHYGVDEHNLDLEFVTVSPHIAALFIVYPITLTTGFLLQKYITFQDSDLRGRVQFFRYFQISVGAIIINYFLMKLFVDVCGFYPTPSKMLTIAVSVVYSYISQNLYSFKVTNKES</sequence>
<proteinExistence type="predicted"/>
<keyword evidence="4 5" id="KW-0472">Membrane</keyword>
<gene>
    <name evidence="7" type="ORF">HGP29_20915</name>
</gene>
<dbReference type="Pfam" id="PF04138">
    <property type="entry name" value="GtrA_DPMS_TM"/>
    <property type="match status" value="1"/>
</dbReference>
<keyword evidence="2 5" id="KW-0812">Transmembrane</keyword>
<reference evidence="7 8" key="1">
    <citation type="submission" date="2020-04" db="EMBL/GenBank/DDBJ databases">
        <title>Flammeovirga sp. SR4, a novel species isolated from seawater.</title>
        <authorList>
            <person name="Wang X."/>
        </authorList>
    </citation>
    <scope>NUCLEOTIDE SEQUENCE [LARGE SCALE GENOMIC DNA]</scope>
    <source>
        <strain evidence="7 8">SR4</strain>
    </source>
</reference>
<keyword evidence="3 5" id="KW-1133">Transmembrane helix</keyword>
<evidence type="ECO:0000256" key="3">
    <source>
        <dbReference type="ARBA" id="ARBA00022989"/>
    </source>
</evidence>
<dbReference type="AlphaFoldDB" id="A0A7X8SNV9"/>
<comment type="caution">
    <text evidence="7">The sequence shown here is derived from an EMBL/GenBank/DDBJ whole genome shotgun (WGS) entry which is preliminary data.</text>
</comment>
<evidence type="ECO:0000313" key="8">
    <source>
        <dbReference type="Proteomes" id="UP000585050"/>
    </source>
</evidence>
<feature type="transmembrane region" description="Helical" evidence="5">
    <location>
        <begin position="103"/>
        <end position="122"/>
    </location>
</feature>
<accession>A0A7X8SNV9</accession>
<organism evidence="7 8">
    <name type="scientific">Flammeovirga agarivorans</name>
    <dbReference type="NCBI Taxonomy" id="2726742"/>
    <lineage>
        <taxon>Bacteria</taxon>
        <taxon>Pseudomonadati</taxon>
        <taxon>Bacteroidota</taxon>
        <taxon>Cytophagia</taxon>
        <taxon>Cytophagales</taxon>
        <taxon>Flammeovirgaceae</taxon>
        <taxon>Flammeovirga</taxon>
    </lineage>
</organism>
<protein>
    <submittedName>
        <fullName evidence="7">GtrA family protein</fullName>
    </submittedName>
</protein>
<dbReference type="EMBL" id="JABAIL010000007">
    <property type="protein sequence ID" value="NLR93674.1"/>
    <property type="molecule type" value="Genomic_DNA"/>
</dbReference>
<keyword evidence="8" id="KW-1185">Reference proteome</keyword>
<evidence type="ECO:0000256" key="4">
    <source>
        <dbReference type="ARBA" id="ARBA00023136"/>
    </source>
</evidence>
<evidence type="ECO:0000256" key="1">
    <source>
        <dbReference type="ARBA" id="ARBA00004141"/>
    </source>
</evidence>
<dbReference type="GO" id="GO:0016020">
    <property type="term" value="C:membrane"/>
    <property type="evidence" value="ECO:0007669"/>
    <property type="project" value="UniProtKB-SubCell"/>
</dbReference>